<protein>
    <submittedName>
        <fullName evidence="1">Uncharacterized protein</fullName>
    </submittedName>
</protein>
<dbReference type="EMBL" id="JAJJMB010012161">
    <property type="protein sequence ID" value="KAI3885063.1"/>
    <property type="molecule type" value="Genomic_DNA"/>
</dbReference>
<proteinExistence type="predicted"/>
<evidence type="ECO:0000313" key="2">
    <source>
        <dbReference type="Proteomes" id="UP001202328"/>
    </source>
</evidence>
<comment type="caution">
    <text evidence="1">The sequence shown here is derived from an EMBL/GenBank/DDBJ whole genome shotgun (WGS) entry which is preliminary data.</text>
</comment>
<keyword evidence="2" id="KW-1185">Reference proteome</keyword>
<dbReference type="AlphaFoldDB" id="A0AAD4XB29"/>
<organism evidence="1 2">
    <name type="scientific">Papaver atlanticum</name>
    <dbReference type="NCBI Taxonomy" id="357466"/>
    <lineage>
        <taxon>Eukaryota</taxon>
        <taxon>Viridiplantae</taxon>
        <taxon>Streptophyta</taxon>
        <taxon>Embryophyta</taxon>
        <taxon>Tracheophyta</taxon>
        <taxon>Spermatophyta</taxon>
        <taxon>Magnoliopsida</taxon>
        <taxon>Ranunculales</taxon>
        <taxon>Papaveraceae</taxon>
        <taxon>Papaveroideae</taxon>
        <taxon>Papaver</taxon>
    </lineage>
</organism>
<dbReference type="Proteomes" id="UP001202328">
    <property type="component" value="Unassembled WGS sequence"/>
</dbReference>
<accession>A0AAD4XB29</accession>
<evidence type="ECO:0000313" key="1">
    <source>
        <dbReference type="EMBL" id="KAI3885063.1"/>
    </source>
</evidence>
<reference evidence="1" key="1">
    <citation type="submission" date="2022-04" db="EMBL/GenBank/DDBJ databases">
        <title>A functionally conserved STORR gene fusion in Papaver species that diverged 16.8 million years ago.</title>
        <authorList>
            <person name="Catania T."/>
        </authorList>
    </citation>
    <scope>NUCLEOTIDE SEQUENCE</scope>
    <source>
        <strain evidence="1">S-188037</strain>
    </source>
</reference>
<sequence length="115" mass="13090">MWRHPYKGGEWRPCINKSEEVWQVVKRSLDWPHADRWSSNLTMLVIVQDLSGAVNPSEESAIGKLELSLYQLEARVLQLRMKGKQDDAEKLMVLSIFTKSGRGTSSTLLLLIPPV</sequence>
<gene>
    <name evidence="1" type="ORF">MKW98_002455</name>
</gene>
<name>A0AAD4XB29_9MAGN</name>